<accession>A0A3B0SA03</accession>
<evidence type="ECO:0000256" key="2">
    <source>
        <dbReference type="ARBA" id="ARBA00022679"/>
    </source>
</evidence>
<keyword evidence="1 4" id="KW-0489">Methyltransferase</keyword>
<name>A0A3B0SA03_9ZZZZ</name>
<dbReference type="GO" id="GO:0032259">
    <property type="term" value="P:methylation"/>
    <property type="evidence" value="ECO:0007669"/>
    <property type="project" value="UniProtKB-KW"/>
</dbReference>
<dbReference type="SUPFAM" id="SSF53335">
    <property type="entry name" value="S-adenosyl-L-methionine-dependent methyltransferases"/>
    <property type="match status" value="1"/>
</dbReference>
<dbReference type="InterPro" id="IPR013216">
    <property type="entry name" value="Methyltransf_11"/>
</dbReference>
<evidence type="ECO:0000259" key="3">
    <source>
        <dbReference type="Pfam" id="PF08241"/>
    </source>
</evidence>
<keyword evidence="2 4" id="KW-0808">Transferase</keyword>
<dbReference type="PANTHER" id="PTHR13090">
    <property type="entry name" value="ARGININE-HYDROXYLASE NDUFAF5, MITOCHONDRIAL"/>
    <property type="match status" value="1"/>
</dbReference>
<evidence type="ECO:0000256" key="1">
    <source>
        <dbReference type="ARBA" id="ARBA00022603"/>
    </source>
</evidence>
<dbReference type="CDD" id="cd02440">
    <property type="entry name" value="AdoMet_MTases"/>
    <property type="match status" value="1"/>
</dbReference>
<evidence type="ECO:0000313" key="4">
    <source>
        <dbReference type="EMBL" id="VAV99601.1"/>
    </source>
</evidence>
<dbReference type="InterPro" id="IPR050602">
    <property type="entry name" value="Malonyl-ACP_OMT"/>
</dbReference>
<organism evidence="4">
    <name type="scientific">hydrothermal vent metagenome</name>
    <dbReference type="NCBI Taxonomy" id="652676"/>
    <lineage>
        <taxon>unclassified sequences</taxon>
        <taxon>metagenomes</taxon>
        <taxon>ecological metagenomes</taxon>
    </lineage>
</organism>
<dbReference type="Pfam" id="PF08241">
    <property type="entry name" value="Methyltransf_11"/>
    <property type="match status" value="1"/>
</dbReference>
<dbReference type="InterPro" id="IPR029063">
    <property type="entry name" value="SAM-dependent_MTases_sf"/>
</dbReference>
<sequence>MTKSIQPDNPSYIFDRKALRRNRDRAVAHFADYDFLIREVAARLHDKYCDINRDFQSILDLGCRDGSLGRLLVDKQIIGQDLSDKFSGISLQADEEFLPFKPKSLDLVLSNLSLHTVNDLPGCLAQIMTCLKPDGLFLCALFGGETLSEL</sequence>
<dbReference type="PANTHER" id="PTHR13090:SF1">
    <property type="entry name" value="ARGININE-HYDROXYLASE NDUFAF5, MITOCHONDRIAL"/>
    <property type="match status" value="1"/>
</dbReference>
<gene>
    <name evidence="4" type="ORF">MNBD_ALPHA02-750</name>
</gene>
<protein>
    <submittedName>
        <fullName evidence="4">SAM-dependent methyltransferase, BioC-like</fullName>
    </submittedName>
</protein>
<dbReference type="Gene3D" id="3.40.50.150">
    <property type="entry name" value="Vaccinia Virus protein VP39"/>
    <property type="match status" value="1"/>
</dbReference>
<reference evidence="4" key="1">
    <citation type="submission" date="2018-06" db="EMBL/GenBank/DDBJ databases">
        <authorList>
            <person name="Zhirakovskaya E."/>
        </authorList>
    </citation>
    <scope>NUCLEOTIDE SEQUENCE</scope>
</reference>
<dbReference type="EMBL" id="UOED01000135">
    <property type="protein sequence ID" value="VAV99601.1"/>
    <property type="molecule type" value="Genomic_DNA"/>
</dbReference>
<feature type="non-terminal residue" evidence="4">
    <location>
        <position position="150"/>
    </location>
</feature>
<proteinExistence type="predicted"/>
<feature type="domain" description="Methyltransferase type 11" evidence="3">
    <location>
        <begin position="59"/>
        <end position="139"/>
    </location>
</feature>
<dbReference type="GO" id="GO:0008757">
    <property type="term" value="F:S-adenosylmethionine-dependent methyltransferase activity"/>
    <property type="evidence" value="ECO:0007669"/>
    <property type="project" value="InterPro"/>
</dbReference>
<dbReference type="AlphaFoldDB" id="A0A3B0SA03"/>